<comment type="subcellular location">
    <subcellularLocation>
        <location evidence="2">Membrane</location>
        <topology evidence="2">Multi-pass membrane protein</topology>
    </subcellularLocation>
    <subcellularLocation>
        <location evidence="1">Nucleus</location>
    </subcellularLocation>
</comment>
<keyword evidence="12" id="KW-0539">Nucleus</keyword>
<feature type="domain" description="Zn(2)-C6 fungal-type" evidence="15">
    <location>
        <begin position="609"/>
        <end position="639"/>
    </location>
</feature>
<evidence type="ECO:0000256" key="6">
    <source>
        <dbReference type="ARBA" id="ARBA00022723"/>
    </source>
</evidence>
<evidence type="ECO:0000256" key="4">
    <source>
        <dbReference type="ARBA" id="ARBA00022448"/>
    </source>
</evidence>
<evidence type="ECO:0000259" key="16">
    <source>
        <dbReference type="PROSITE" id="PS50850"/>
    </source>
</evidence>
<gene>
    <name evidence="17" type="ORF">TRUGW13939_04744</name>
</gene>
<evidence type="ECO:0000256" key="3">
    <source>
        <dbReference type="ARBA" id="ARBA00008335"/>
    </source>
</evidence>
<evidence type="ECO:0000259" key="15">
    <source>
        <dbReference type="PROSITE" id="PS50048"/>
    </source>
</evidence>
<feature type="transmembrane region" description="Helical" evidence="14">
    <location>
        <begin position="470"/>
        <end position="493"/>
    </location>
</feature>
<feature type="region of interest" description="Disordered" evidence="13">
    <location>
        <begin position="578"/>
        <end position="599"/>
    </location>
</feature>
<dbReference type="GeneID" id="55992244"/>
<dbReference type="PANTHER" id="PTHR47338">
    <property type="entry name" value="ZN(II)2CYS6 TRANSCRIPTION FACTOR (EUROFUNG)-RELATED"/>
    <property type="match status" value="1"/>
</dbReference>
<dbReference type="Pfam" id="PF04082">
    <property type="entry name" value="Fungal_trans"/>
    <property type="match status" value="1"/>
</dbReference>
<evidence type="ECO:0000256" key="13">
    <source>
        <dbReference type="SAM" id="MobiDB-lite"/>
    </source>
</evidence>
<dbReference type="CDD" id="cd17316">
    <property type="entry name" value="MFS_SV2_like"/>
    <property type="match status" value="1"/>
</dbReference>
<keyword evidence="10 14" id="KW-0472">Membrane</keyword>
<keyword evidence="11" id="KW-0804">Transcription</keyword>
<keyword evidence="5 14" id="KW-0812">Transmembrane</keyword>
<feature type="transmembrane region" description="Helical" evidence="14">
    <location>
        <begin position="437"/>
        <end position="458"/>
    </location>
</feature>
<dbReference type="GO" id="GO:0000981">
    <property type="term" value="F:DNA-binding transcription factor activity, RNA polymerase II-specific"/>
    <property type="evidence" value="ECO:0007669"/>
    <property type="project" value="InterPro"/>
</dbReference>
<accession>A0A7H8QUZ8</accession>
<feature type="domain" description="Major facilitator superfamily (MFS) profile" evidence="16">
    <location>
        <begin position="72"/>
        <end position="523"/>
    </location>
</feature>
<dbReference type="InterPro" id="IPR036864">
    <property type="entry name" value="Zn2-C6_fun-type_DNA-bd_sf"/>
</dbReference>
<dbReference type="PROSITE" id="PS50048">
    <property type="entry name" value="ZN2_CY6_FUNGAL_2"/>
    <property type="match status" value="1"/>
</dbReference>
<dbReference type="SMART" id="SM00906">
    <property type="entry name" value="Fungal_trans"/>
    <property type="match status" value="1"/>
</dbReference>
<evidence type="ECO:0008006" key="19">
    <source>
        <dbReference type="Google" id="ProtNLM"/>
    </source>
</evidence>
<dbReference type="InterPro" id="IPR050815">
    <property type="entry name" value="TF_fung"/>
</dbReference>
<feature type="compositionally biased region" description="Acidic residues" evidence="13">
    <location>
        <begin position="582"/>
        <end position="592"/>
    </location>
</feature>
<feature type="transmembrane region" description="Helical" evidence="14">
    <location>
        <begin position="108"/>
        <end position="129"/>
    </location>
</feature>
<dbReference type="CDD" id="cd12148">
    <property type="entry name" value="fungal_TF_MHR"/>
    <property type="match status" value="1"/>
</dbReference>
<dbReference type="InterPro" id="IPR001138">
    <property type="entry name" value="Zn2Cys6_DnaBD"/>
</dbReference>
<feature type="transmembrane region" description="Helical" evidence="14">
    <location>
        <begin position="499"/>
        <end position="520"/>
    </location>
</feature>
<feature type="compositionally biased region" description="Basic and acidic residues" evidence="13">
    <location>
        <begin position="19"/>
        <end position="32"/>
    </location>
</feature>
<feature type="transmembrane region" description="Helical" evidence="14">
    <location>
        <begin position="240"/>
        <end position="259"/>
    </location>
</feature>
<feature type="transmembrane region" description="Helical" evidence="14">
    <location>
        <begin position="414"/>
        <end position="431"/>
    </location>
</feature>
<feature type="region of interest" description="Disordered" evidence="13">
    <location>
        <begin position="1"/>
        <end position="32"/>
    </location>
</feature>
<dbReference type="EMBL" id="CP055899">
    <property type="protein sequence ID" value="QKX57626.1"/>
    <property type="molecule type" value="Genomic_DNA"/>
</dbReference>
<dbReference type="GO" id="GO:0016020">
    <property type="term" value="C:membrane"/>
    <property type="evidence" value="ECO:0007669"/>
    <property type="project" value="UniProtKB-SubCell"/>
</dbReference>
<name>A0A7H8QUZ8_TALRU</name>
<feature type="transmembrane region" description="Helical" evidence="14">
    <location>
        <begin position="75"/>
        <end position="96"/>
    </location>
</feature>
<keyword evidence="4" id="KW-0813">Transport</keyword>
<dbReference type="CDD" id="cd00067">
    <property type="entry name" value="GAL4"/>
    <property type="match status" value="1"/>
</dbReference>
<feature type="transmembrane region" description="Helical" evidence="14">
    <location>
        <begin position="138"/>
        <end position="156"/>
    </location>
</feature>
<keyword evidence="7 14" id="KW-1133">Transmembrane helix</keyword>
<dbReference type="OrthoDB" id="3936150at2759"/>
<dbReference type="InterPro" id="IPR036259">
    <property type="entry name" value="MFS_trans_sf"/>
</dbReference>
<keyword evidence="8" id="KW-0805">Transcription regulation</keyword>
<dbReference type="Pfam" id="PF00172">
    <property type="entry name" value="Zn_clus"/>
    <property type="match status" value="1"/>
</dbReference>
<protein>
    <recommendedName>
        <fullName evidence="19">Zn(2)-C6 fungal-type domain-containing protein</fullName>
    </recommendedName>
</protein>
<evidence type="ECO:0000256" key="1">
    <source>
        <dbReference type="ARBA" id="ARBA00004123"/>
    </source>
</evidence>
<dbReference type="KEGG" id="trg:TRUGW13939_04744"/>
<dbReference type="PROSITE" id="PS00463">
    <property type="entry name" value="ZN2_CY6_FUNGAL_1"/>
    <property type="match status" value="1"/>
</dbReference>
<dbReference type="InterPro" id="IPR011701">
    <property type="entry name" value="MFS"/>
</dbReference>
<dbReference type="PROSITE" id="PS50850">
    <property type="entry name" value="MFS"/>
    <property type="match status" value="1"/>
</dbReference>
<feature type="transmembrane region" description="Helical" evidence="14">
    <location>
        <begin position="162"/>
        <end position="189"/>
    </location>
</feature>
<feature type="transmembrane region" description="Helical" evidence="14">
    <location>
        <begin position="336"/>
        <end position="357"/>
    </location>
</feature>
<dbReference type="Pfam" id="PF07690">
    <property type="entry name" value="MFS_1"/>
    <property type="match status" value="1"/>
</dbReference>
<dbReference type="GO" id="GO:0005634">
    <property type="term" value="C:nucleus"/>
    <property type="evidence" value="ECO:0007669"/>
    <property type="project" value="UniProtKB-SubCell"/>
</dbReference>
<dbReference type="GO" id="GO:0006351">
    <property type="term" value="P:DNA-templated transcription"/>
    <property type="evidence" value="ECO:0007669"/>
    <property type="project" value="InterPro"/>
</dbReference>
<dbReference type="GO" id="GO:0008270">
    <property type="term" value="F:zinc ion binding"/>
    <property type="evidence" value="ECO:0007669"/>
    <property type="project" value="InterPro"/>
</dbReference>
<feature type="region of interest" description="Disordered" evidence="13">
    <location>
        <begin position="697"/>
        <end position="726"/>
    </location>
</feature>
<feature type="compositionally biased region" description="Low complexity" evidence="13">
    <location>
        <begin position="698"/>
        <end position="711"/>
    </location>
</feature>
<evidence type="ECO:0000256" key="7">
    <source>
        <dbReference type="ARBA" id="ARBA00022989"/>
    </source>
</evidence>
<evidence type="ECO:0000256" key="2">
    <source>
        <dbReference type="ARBA" id="ARBA00004141"/>
    </source>
</evidence>
<dbReference type="Gene3D" id="4.10.240.10">
    <property type="entry name" value="Zn(2)-C6 fungal-type DNA-binding domain"/>
    <property type="match status" value="1"/>
</dbReference>
<evidence type="ECO:0000256" key="11">
    <source>
        <dbReference type="ARBA" id="ARBA00023163"/>
    </source>
</evidence>
<evidence type="ECO:0000256" key="8">
    <source>
        <dbReference type="ARBA" id="ARBA00023015"/>
    </source>
</evidence>
<dbReference type="GO" id="GO:0022857">
    <property type="term" value="F:transmembrane transporter activity"/>
    <property type="evidence" value="ECO:0007669"/>
    <property type="project" value="InterPro"/>
</dbReference>
<dbReference type="InterPro" id="IPR007219">
    <property type="entry name" value="XnlR_reg_dom"/>
</dbReference>
<evidence type="ECO:0000256" key="10">
    <source>
        <dbReference type="ARBA" id="ARBA00023136"/>
    </source>
</evidence>
<evidence type="ECO:0000256" key="12">
    <source>
        <dbReference type="ARBA" id="ARBA00023242"/>
    </source>
</evidence>
<dbReference type="SMART" id="SM00066">
    <property type="entry name" value="GAL4"/>
    <property type="match status" value="1"/>
</dbReference>
<dbReference type="Gene3D" id="1.20.1250.20">
    <property type="entry name" value="MFS general substrate transporter like domains"/>
    <property type="match status" value="1"/>
</dbReference>
<dbReference type="SUPFAM" id="SSF57701">
    <property type="entry name" value="Zn2/Cys6 DNA-binding domain"/>
    <property type="match status" value="1"/>
</dbReference>
<proteinExistence type="inferred from homology"/>
<evidence type="ECO:0000256" key="14">
    <source>
        <dbReference type="SAM" id="Phobius"/>
    </source>
</evidence>
<comment type="similarity">
    <text evidence="3">Belongs to the major facilitator superfamily.</text>
</comment>
<keyword evidence="9" id="KW-0238">DNA-binding</keyword>
<evidence type="ECO:0000256" key="5">
    <source>
        <dbReference type="ARBA" id="ARBA00022692"/>
    </source>
</evidence>
<sequence length="1298" mass="145184">MEKFPDTIPPQETVADAQPPKKDEHDNGDAEARSIRAGENDLLKGEIVDLVLAAKMNLVNDAIDEIGFTPHQWKLFVLNGFGYAVDSLILLIQSIVSTQAVYEFQPSYSTGLTIAVYVGMLVGALFWGLSADVIGRRFAFNVSLFISSIFTIAAGASPNWIVLGLFISLSAFGAGGNLVLDTAVFLEYLPSKQQWLVTLMAAWWGLGQLIAGLFAWAYLPKYSCSDAASCTYDNNKGWRYIWYTSGAFVLVLSVLRVTVIRLQETPKFLVTEGQDEQAVRVLQGIAQKYNRPCSLTVEMLQRLGTIQRPNQGGKKSRFSFSEVGFHIKGLFATRKIALSTSLIWFSWILIGLAYPLYNVFLPMYLSSRGASFGVLSPYVIWRNYALVNFSGIPGPIVAGFMCRSKWFWGRRGTMVVGALITMVFFFCYTQVRTESQNVGFSCIVNFCLNIYYGTLYAYSPEVFPSAHRGTGNGIAIGFNRIMGIVSAVVGKAANTSTPVPIFICAALYAVMAVVSIAFPFEPYGRRKTTGCAQLANETRAALMYADVYWIHTRPDPMKNETMDVDAASVAATGELSITGSQTEEEVNGEEDLERQRPAEYKKKPTAITACELCKARKVRCDRAEPSCGWCTRNRRVCVYRERQKPGFRAGYVRELETKVNKLEAMLQMLGRRVEDHISSKDSGQTGPINLERLLSMASDSSQQSPNPRSPSVIETLSPDTSSHERVRPARAAELMSVQSMVNTSRSADMSQAPLELPPVELLYSLVDLYFKHVNTWCPILDRQITVEGLFRSSKHDEADRIVLYAMVATALRFSKDPSLTPESRERYHTFAKERVLLHSLQTPSIKSLQALVILTWDFLGSSDGPASVNILAVLVRSVLQLNLQVESGLSLSAAVRAHAPPGRLRDTVLPQPSSWIEEEGRRRLFWMIYVIERYAAVATAADLVLDETEIDRSLPCRYDLFSKNHPVETRWFCGPGRSRMIINQPENLGSFSYHCEVTRILSRVQQFLQTPVDICSMSEVERWQSTYRELDDELSAWLSNLPDDYSRISQLCHSDPTSKISNWIIMHAAFVTSVVRLHSCAAYPPVRSYIFAPSYNASQRCLTAVQSLREIAQDVLNTGMLDLLGPHFAFSLYAAARLLLVHTACTGSETDTSCQFFIDVLEQMGHYWSIARQYAQQLDQIWKRAHMDWQIGGETTKSAPKALAIMRRRAYEVHISAIQRPSTAMKPLPTKSASVEDIEYLEVFHFFNYPRLPTSMVNSQSLYDYFLNVDAISAGKDYFMAPAPLSIGSSEMGWSYSN</sequence>
<evidence type="ECO:0000313" key="18">
    <source>
        <dbReference type="Proteomes" id="UP000509510"/>
    </source>
</evidence>
<dbReference type="SUPFAM" id="SSF103473">
    <property type="entry name" value="MFS general substrate transporter"/>
    <property type="match status" value="1"/>
</dbReference>
<feature type="transmembrane region" description="Helical" evidence="14">
    <location>
        <begin position="201"/>
        <end position="220"/>
    </location>
</feature>
<evidence type="ECO:0000313" key="17">
    <source>
        <dbReference type="EMBL" id="QKX57626.1"/>
    </source>
</evidence>
<dbReference type="PANTHER" id="PTHR47338:SF28">
    <property type="entry name" value="C6 TRANSCRIPTION FACTOR"/>
    <property type="match status" value="1"/>
</dbReference>
<dbReference type="Proteomes" id="UP000509510">
    <property type="component" value="Chromosome II"/>
</dbReference>
<keyword evidence="6" id="KW-0479">Metal-binding</keyword>
<organism evidence="17 18">
    <name type="scientific">Talaromyces rugulosus</name>
    <name type="common">Penicillium rugulosum</name>
    <dbReference type="NCBI Taxonomy" id="121627"/>
    <lineage>
        <taxon>Eukaryota</taxon>
        <taxon>Fungi</taxon>
        <taxon>Dikarya</taxon>
        <taxon>Ascomycota</taxon>
        <taxon>Pezizomycotina</taxon>
        <taxon>Eurotiomycetes</taxon>
        <taxon>Eurotiomycetidae</taxon>
        <taxon>Eurotiales</taxon>
        <taxon>Trichocomaceae</taxon>
        <taxon>Talaromyces</taxon>
        <taxon>Talaromyces sect. Islandici</taxon>
    </lineage>
</organism>
<evidence type="ECO:0000256" key="9">
    <source>
        <dbReference type="ARBA" id="ARBA00023125"/>
    </source>
</evidence>
<dbReference type="GO" id="GO:0003677">
    <property type="term" value="F:DNA binding"/>
    <property type="evidence" value="ECO:0007669"/>
    <property type="project" value="UniProtKB-KW"/>
</dbReference>
<dbReference type="FunFam" id="1.20.1250.20:FF:000171">
    <property type="entry name" value="MFS general substrate transporter"/>
    <property type="match status" value="1"/>
</dbReference>
<dbReference type="InterPro" id="IPR020846">
    <property type="entry name" value="MFS_dom"/>
</dbReference>
<keyword evidence="18" id="KW-1185">Reference proteome</keyword>
<dbReference type="RefSeq" id="XP_035343804.1">
    <property type="nucleotide sequence ID" value="XM_035487911.1"/>
</dbReference>
<reference evidence="18" key="1">
    <citation type="submission" date="2020-06" db="EMBL/GenBank/DDBJ databases">
        <title>A chromosome-scale genome assembly of Talaromyces rugulosus W13939.</title>
        <authorList>
            <person name="Wang B."/>
            <person name="Guo L."/>
            <person name="Ye K."/>
            <person name="Wang L."/>
        </authorList>
    </citation>
    <scope>NUCLEOTIDE SEQUENCE [LARGE SCALE GENOMIC DNA]</scope>
    <source>
        <strain evidence="18">W13939</strain>
    </source>
</reference>